<dbReference type="EMBL" id="JAPXFL010000003">
    <property type="protein sequence ID" value="KAK9508823.1"/>
    <property type="molecule type" value="Genomic_DNA"/>
</dbReference>
<sequence>MFVSKLKPLCGSLVLRKSFRAKSTTTHEDGFKVIYKFAPIGLCSALNKFKKLQLVAAGSAIPGSYIAEWYNLCDGSLPPVIATVGLASTVAVFSIGQLFTDMIGYVYFNKETQDIKLSYVDFWGNRKNSIHGPEDFLPLTHSPKYITDFLFRRLYLYDSRYPYKISLKYGNIIDPTALKTTFCLDDLDFNET</sequence>
<evidence type="ECO:0000256" key="2">
    <source>
        <dbReference type="ARBA" id="ARBA00007020"/>
    </source>
</evidence>
<dbReference type="AlphaFoldDB" id="A0AAW1DFA9"/>
<reference evidence="9 10" key="1">
    <citation type="submission" date="2022-12" db="EMBL/GenBank/DDBJ databases">
        <title>Chromosome-level genome assembly of true bugs.</title>
        <authorList>
            <person name="Ma L."/>
            <person name="Li H."/>
        </authorList>
    </citation>
    <scope>NUCLEOTIDE SEQUENCE [LARGE SCALE GENOMIC DNA]</scope>
    <source>
        <strain evidence="9">Lab_2022b</strain>
    </source>
</reference>
<evidence type="ECO:0000256" key="7">
    <source>
        <dbReference type="ARBA" id="ARBA00023128"/>
    </source>
</evidence>
<keyword evidence="5" id="KW-0999">Mitochondrion inner membrane</keyword>
<keyword evidence="10" id="KW-1185">Reference proteome</keyword>
<proteinExistence type="inferred from homology"/>
<keyword evidence="6" id="KW-1133">Transmembrane helix</keyword>
<gene>
    <name evidence="9" type="ORF">O3M35_006286</name>
</gene>
<keyword evidence="8" id="KW-0472">Membrane</keyword>
<accession>A0AAW1DFA9</accession>
<dbReference type="PANTHER" id="PTHR13603:SF1">
    <property type="entry name" value="TRANSMEMBRANE PROTEIN 186"/>
    <property type="match status" value="1"/>
</dbReference>
<evidence type="ECO:0000256" key="4">
    <source>
        <dbReference type="ARBA" id="ARBA00022692"/>
    </source>
</evidence>
<name>A0AAW1DFA9_9HEMI</name>
<protein>
    <recommendedName>
        <fullName evidence="3">Transmembrane protein 186</fullName>
    </recommendedName>
</protein>
<keyword evidence="7" id="KW-0496">Mitochondrion</keyword>
<keyword evidence="4" id="KW-0812">Transmembrane</keyword>
<dbReference type="PANTHER" id="PTHR13603">
    <property type="entry name" value="TRANSMEMBRANE PROTEIN 186"/>
    <property type="match status" value="1"/>
</dbReference>
<dbReference type="GO" id="GO:0005743">
    <property type="term" value="C:mitochondrial inner membrane"/>
    <property type="evidence" value="ECO:0007669"/>
    <property type="project" value="UniProtKB-SubCell"/>
</dbReference>
<evidence type="ECO:0000313" key="9">
    <source>
        <dbReference type="EMBL" id="KAK9508823.1"/>
    </source>
</evidence>
<evidence type="ECO:0000256" key="6">
    <source>
        <dbReference type="ARBA" id="ARBA00022989"/>
    </source>
</evidence>
<organism evidence="9 10">
    <name type="scientific">Rhynocoris fuscipes</name>
    <dbReference type="NCBI Taxonomy" id="488301"/>
    <lineage>
        <taxon>Eukaryota</taxon>
        <taxon>Metazoa</taxon>
        <taxon>Ecdysozoa</taxon>
        <taxon>Arthropoda</taxon>
        <taxon>Hexapoda</taxon>
        <taxon>Insecta</taxon>
        <taxon>Pterygota</taxon>
        <taxon>Neoptera</taxon>
        <taxon>Paraneoptera</taxon>
        <taxon>Hemiptera</taxon>
        <taxon>Heteroptera</taxon>
        <taxon>Panheteroptera</taxon>
        <taxon>Cimicomorpha</taxon>
        <taxon>Reduviidae</taxon>
        <taxon>Harpactorinae</taxon>
        <taxon>Harpactorini</taxon>
        <taxon>Rhynocoris</taxon>
    </lineage>
</organism>
<evidence type="ECO:0000256" key="3">
    <source>
        <dbReference type="ARBA" id="ARBA00014604"/>
    </source>
</evidence>
<evidence type="ECO:0000256" key="8">
    <source>
        <dbReference type="ARBA" id="ARBA00023136"/>
    </source>
</evidence>
<comment type="similarity">
    <text evidence="2">Belongs to the TMEM186 family.</text>
</comment>
<dbReference type="InterPro" id="IPR026571">
    <property type="entry name" value="Tmem186"/>
</dbReference>
<dbReference type="Proteomes" id="UP001461498">
    <property type="component" value="Unassembled WGS sequence"/>
</dbReference>
<comment type="subcellular location">
    <subcellularLocation>
        <location evidence="1">Mitochondrion inner membrane</location>
        <topology evidence="1">Multi-pass membrane protein</topology>
    </subcellularLocation>
</comment>
<comment type="caution">
    <text evidence="9">The sequence shown here is derived from an EMBL/GenBank/DDBJ whole genome shotgun (WGS) entry which is preliminary data.</text>
</comment>
<evidence type="ECO:0000256" key="1">
    <source>
        <dbReference type="ARBA" id="ARBA00004448"/>
    </source>
</evidence>
<evidence type="ECO:0000256" key="5">
    <source>
        <dbReference type="ARBA" id="ARBA00022792"/>
    </source>
</evidence>
<evidence type="ECO:0000313" key="10">
    <source>
        <dbReference type="Proteomes" id="UP001461498"/>
    </source>
</evidence>